<dbReference type="EMBL" id="JACVEL010000002">
    <property type="protein sequence ID" value="MBC9811572.1"/>
    <property type="molecule type" value="Genomic_DNA"/>
</dbReference>
<dbReference type="InterPro" id="IPR013216">
    <property type="entry name" value="Methyltransf_11"/>
</dbReference>
<evidence type="ECO:0000313" key="2">
    <source>
        <dbReference type="EMBL" id="MBC9811572.1"/>
    </source>
</evidence>
<dbReference type="RefSeq" id="WP_216713548.1">
    <property type="nucleotide sequence ID" value="NZ_JACVEL010000002.1"/>
</dbReference>
<dbReference type="PANTHER" id="PTHR42912">
    <property type="entry name" value="METHYLTRANSFERASE"/>
    <property type="match status" value="1"/>
</dbReference>
<dbReference type="InterPro" id="IPR029063">
    <property type="entry name" value="SAM-dependent_MTases_sf"/>
</dbReference>
<keyword evidence="2" id="KW-0489">Methyltransferase</keyword>
<dbReference type="GO" id="GO:0032259">
    <property type="term" value="P:methylation"/>
    <property type="evidence" value="ECO:0007669"/>
    <property type="project" value="UniProtKB-KW"/>
</dbReference>
<comment type="caution">
    <text evidence="2">The sequence shown here is derived from an EMBL/GenBank/DDBJ whole genome shotgun (WGS) entry which is preliminary data.</text>
</comment>
<keyword evidence="2" id="KW-0808">Transferase</keyword>
<protein>
    <submittedName>
        <fullName evidence="2">Class I SAM-dependent methyltransferase</fullName>
    </submittedName>
</protein>
<organism evidence="2 3">
    <name type="scientific">Taishania pollutisoli</name>
    <dbReference type="NCBI Taxonomy" id="2766479"/>
    <lineage>
        <taxon>Bacteria</taxon>
        <taxon>Pseudomonadati</taxon>
        <taxon>Bacteroidota</taxon>
        <taxon>Flavobacteriia</taxon>
        <taxon>Flavobacteriales</taxon>
        <taxon>Crocinitomicaceae</taxon>
        <taxon>Taishania</taxon>
    </lineage>
</organism>
<dbReference type="PANTHER" id="PTHR42912:SF80">
    <property type="entry name" value="METHYLTRANSFERASE DOMAIN-CONTAINING PROTEIN"/>
    <property type="match status" value="1"/>
</dbReference>
<evidence type="ECO:0000259" key="1">
    <source>
        <dbReference type="Pfam" id="PF08241"/>
    </source>
</evidence>
<dbReference type="Proteomes" id="UP000652681">
    <property type="component" value="Unassembled WGS sequence"/>
</dbReference>
<name>A0A8J6TRW9_9FLAO</name>
<dbReference type="GO" id="GO:0008757">
    <property type="term" value="F:S-adenosylmethionine-dependent methyltransferase activity"/>
    <property type="evidence" value="ECO:0007669"/>
    <property type="project" value="InterPro"/>
</dbReference>
<dbReference type="InterPro" id="IPR050508">
    <property type="entry name" value="Methyltransf_Superfamily"/>
</dbReference>
<keyword evidence="3" id="KW-1185">Reference proteome</keyword>
<reference evidence="2" key="1">
    <citation type="submission" date="2020-09" db="EMBL/GenBank/DDBJ databases">
        <title>Taishania pollutisoli gen. nov., sp. nov., Isolated from Tetrabromobisphenol A-Contaminated Soil.</title>
        <authorList>
            <person name="Chen Q."/>
        </authorList>
    </citation>
    <scope>NUCLEOTIDE SEQUENCE</scope>
    <source>
        <strain evidence="2">CZZ-1</strain>
    </source>
</reference>
<gene>
    <name evidence="2" type="ORF">H9Y05_03705</name>
</gene>
<sequence length="224" mass="26486">MKTDSEIKEYYNELATSYDQDRFDNTYGRFIDRNERMIIEQLLLKEKGSVILDLACGSGRFLNYATIGIDVSEEMIKVSQKKFREKKLYVADGEHLPLEDNSVDVIFSFHLFMHLNDEKIARILTECNRVLKDNGKVIFDIPSKKRRQLLNKKRNGWHGSYSMALKDLKENKEFKITRSFGLLLLPIHRLPPFIRPVFTKVDHWFANSFFKEYSSYLIIEMKKK</sequence>
<dbReference type="AlphaFoldDB" id="A0A8J6TRW9"/>
<dbReference type="CDD" id="cd02440">
    <property type="entry name" value="AdoMet_MTases"/>
    <property type="match status" value="1"/>
</dbReference>
<dbReference type="Pfam" id="PF08241">
    <property type="entry name" value="Methyltransf_11"/>
    <property type="match status" value="1"/>
</dbReference>
<proteinExistence type="predicted"/>
<accession>A0A8J6TRW9</accession>
<feature type="domain" description="Methyltransferase type 11" evidence="1">
    <location>
        <begin position="52"/>
        <end position="139"/>
    </location>
</feature>
<evidence type="ECO:0000313" key="3">
    <source>
        <dbReference type="Proteomes" id="UP000652681"/>
    </source>
</evidence>
<dbReference type="Gene3D" id="3.40.50.150">
    <property type="entry name" value="Vaccinia Virus protein VP39"/>
    <property type="match status" value="1"/>
</dbReference>
<dbReference type="SUPFAM" id="SSF53335">
    <property type="entry name" value="S-adenosyl-L-methionine-dependent methyltransferases"/>
    <property type="match status" value="1"/>
</dbReference>